<dbReference type="SUPFAM" id="SSF52172">
    <property type="entry name" value="CheY-like"/>
    <property type="match status" value="1"/>
</dbReference>
<evidence type="ECO:0000256" key="4">
    <source>
        <dbReference type="ARBA" id="ARBA00023125"/>
    </source>
</evidence>
<accession>A0A3S0XV94</accession>
<feature type="modified residue" description="4-aspartylphosphate" evidence="6">
    <location>
        <position position="62"/>
    </location>
</feature>
<keyword evidence="2" id="KW-0902">Two-component regulatory system</keyword>
<proteinExistence type="predicted"/>
<dbReference type="GO" id="GO:0005829">
    <property type="term" value="C:cytosol"/>
    <property type="evidence" value="ECO:0007669"/>
    <property type="project" value="TreeGrafter"/>
</dbReference>
<dbReference type="SMART" id="SM00448">
    <property type="entry name" value="REC"/>
    <property type="match status" value="1"/>
</dbReference>
<dbReference type="PROSITE" id="PS01124">
    <property type="entry name" value="HTH_ARAC_FAMILY_2"/>
    <property type="match status" value="1"/>
</dbReference>
<feature type="domain" description="Response regulatory" evidence="8">
    <location>
        <begin position="13"/>
        <end position="129"/>
    </location>
</feature>
<keyword evidence="1 6" id="KW-0597">Phosphoprotein</keyword>
<dbReference type="SUPFAM" id="SSF46689">
    <property type="entry name" value="Homeodomain-like"/>
    <property type="match status" value="1"/>
</dbReference>
<dbReference type="PROSITE" id="PS50110">
    <property type="entry name" value="RESPONSE_REGULATORY"/>
    <property type="match status" value="1"/>
</dbReference>
<dbReference type="Pfam" id="PF00072">
    <property type="entry name" value="Response_reg"/>
    <property type="match status" value="1"/>
</dbReference>
<evidence type="ECO:0000256" key="1">
    <source>
        <dbReference type="ARBA" id="ARBA00022553"/>
    </source>
</evidence>
<dbReference type="EMBL" id="RXFT01000013">
    <property type="protein sequence ID" value="RUR70467.1"/>
    <property type="molecule type" value="Genomic_DNA"/>
</dbReference>
<name>A0A3S0XV94_9BURK</name>
<dbReference type="GO" id="GO:0032993">
    <property type="term" value="C:protein-DNA complex"/>
    <property type="evidence" value="ECO:0007669"/>
    <property type="project" value="TreeGrafter"/>
</dbReference>
<dbReference type="InterPro" id="IPR020449">
    <property type="entry name" value="Tscrpt_reg_AraC-type_HTH"/>
</dbReference>
<dbReference type="InterPro" id="IPR018060">
    <property type="entry name" value="HTH_AraC"/>
</dbReference>
<dbReference type="InterPro" id="IPR009057">
    <property type="entry name" value="Homeodomain-like_sf"/>
</dbReference>
<comment type="caution">
    <text evidence="10">The sequence shown here is derived from an EMBL/GenBank/DDBJ whole genome shotgun (WGS) entry which is preliminary data.</text>
</comment>
<dbReference type="PROSITE" id="PS00041">
    <property type="entry name" value="HTH_ARAC_FAMILY_1"/>
    <property type="match status" value="1"/>
</dbReference>
<evidence type="ECO:0000313" key="9">
    <source>
        <dbReference type="EMBL" id="MBB4220437.1"/>
    </source>
</evidence>
<dbReference type="EMBL" id="JACIFZ010000001">
    <property type="protein sequence ID" value="MBB4220437.1"/>
    <property type="molecule type" value="Genomic_DNA"/>
</dbReference>
<evidence type="ECO:0000313" key="12">
    <source>
        <dbReference type="Proteomes" id="UP000524450"/>
    </source>
</evidence>
<dbReference type="PANTHER" id="PTHR48111">
    <property type="entry name" value="REGULATOR OF RPOS"/>
    <property type="match status" value="1"/>
</dbReference>
<dbReference type="AlphaFoldDB" id="A0A3S0XV94"/>
<evidence type="ECO:0000256" key="6">
    <source>
        <dbReference type="PROSITE-ProRule" id="PRU00169"/>
    </source>
</evidence>
<keyword evidence="3" id="KW-0805">Transcription regulation</keyword>
<evidence type="ECO:0000256" key="3">
    <source>
        <dbReference type="ARBA" id="ARBA00023015"/>
    </source>
</evidence>
<protein>
    <submittedName>
        <fullName evidence="9">DNA-binding response OmpR family regulator</fullName>
    </submittedName>
    <submittedName>
        <fullName evidence="10">Helix-turn-helix domain-containing protein</fullName>
    </submittedName>
</protein>
<evidence type="ECO:0000259" key="7">
    <source>
        <dbReference type="PROSITE" id="PS01124"/>
    </source>
</evidence>
<keyword evidence="5" id="KW-0804">Transcription</keyword>
<dbReference type="PANTHER" id="PTHR48111:SF1">
    <property type="entry name" value="TWO-COMPONENT RESPONSE REGULATOR ORR33"/>
    <property type="match status" value="1"/>
</dbReference>
<dbReference type="InterPro" id="IPR018062">
    <property type="entry name" value="HTH_AraC-typ_CS"/>
</dbReference>
<evidence type="ECO:0000259" key="8">
    <source>
        <dbReference type="PROSITE" id="PS50110"/>
    </source>
</evidence>
<reference evidence="9 12" key="2">
    <citation type="submission" date="2020-08" db="EMBL/GenBank/DDBJ databases">
        <title>Genomic Encyclopedia of Type Strains, Phase IV (KMG-V): Genome sequencing to study the core and pangenomes of soil and plant-associated prokaryotes.</title>
        <authorList>
            <person name="Whitman W."/>
        </authorList>
    </citation>
    <scope>NUCLEOTIDE SEQUENCE [LARGE SCALE GENOMIC DNA]</scope>
    <source>
        <strain evidence="9 12">34/80</strain>
    </source>
</reference>
<dbReference type="OrthoDB" id="9801101at2"/>
<dbReference type="Gene3D" id="1.10.10.60">
    <property type="entry name" value="Homeodomain-like"/>
    <property type="match status" value="1"/>
</dbReference>
<dbReference type="PRINTS" id="PR00032">
    <property type="entry name" value="HTHARAC"/>
</dbReference>
<dbReference type="Proteomes" id="UP000524450">
    <property type="component" value="Unassembled WGS sequence"/>
</dbReference>
<dbReference type="SMART" id="SM00342">
    <property type="entry name" value="HTH_ARAC"/>
    <property type="match status" value="1"/>
</dbReference>
<sequence>MSYWSTTPPRRAHILVIDDNIEELQLLLATLREAGHRISLAFDALEGYRRATALQPDLVLLDVRMGATDGYATCRLLKADRATARIPVIFVTSSSSVEERLTGLREGAVDYILKPFEPAEVLARVAVHLALASCREQAQACIEEAESALEHARGEPAADHADRVLAQAVERLVRADLANVPALPALAASVGTHEKRLSRVFREQTGRTVFEFAREARLAEAQRLLAGSALSVEEVALAVGFSGAANFSTAFRERFGRTPTAFRQARAAPAAPPSVPSA</sequence>
<dbReference type="InterPro" id="IPR011006">
    <property type="entry name" value="CheY-like_superfamily"/>
</dbReference>
<evidence type="ECO:0000313" key="11">
    <source>
        <dbReference type="Proteomes" id="UP000281118"/>
    </source>
</evidence>
<gene>
    <name evidence="10" type="ORF">EJP67_25760</name>
    <name evidence="9" type="ORF">GGD71_001184</name>
</gene>
<dbReference type="InterPro" id="IPR039420">
    <property type="entry name" value="WalR-like"/>
</dbReference>
<keyword evidence="4 9" id="KW-0238">DNA-binding</keyword>
<dbReference type="RefSeq" id="WP_126024589.1">
    <property type="nucleotide sequence ID" value="NZ_JACIFZ010000001.1"/>
</dbReference>
<dbReference type="Proteomes" id="UP000281118">
    <property type="component" value="Unassembled WGS sequence"/>
</dbReference>
<dbReference type="Pfam" id="PF12833">
    <property type="entry name" value="HTH_18"/>
    <property type="match status" value="1"/>
</dbReference>
<reference evidence="10 11" key="1">
    <citation type="submission" date="2018-12" db="EMBL/GenBank/DDBJ databases">
        <title>The genome sequences of Variovorax guangxiensis DSM 27352.</title>
        <authorList>
            <person name="Gao J."/>
            <person name="Sun J."/>
        </authorList>
    </citation>
    <scope>NUCLEOTIDE SEQUENCE [LARGE SCALE GENOMIC DNA]</scope>
    <source>
        <strain evidence="10 11">DSM 27352</strain>
    </source>
</reference>
<dbReference type="GO" id="GO:0000156">
    <property type="term" value="F:phosphorelay response regulator activity"/>
    <property type="evidence" value="ECO:0007669"/>
    <property type="project" value="TreeGrafter"/>
</dbReference>
<dbReference type="InterPro" id="IPR001789">
    <property type="entry name" value="Sig_transdc_resp-reg_receiver"/>
</dbReference>
<evidence type="ECO:0000256" key="5">
    <source>
        <dbReference type="ARBA" id="ARBA00023163"/>
    </source>
</evidence>
<organism evidence="10 11">
    <name type="scientific">Variovorax guangxiensis</name>
    <dbReference type="NCBI Taxonomy" id="1775474"/>
    <lineage>
        <taxon>Bacteria</taxon>
        <taxon>Pseudomonadati</taxon>
        <taxon>Pseudomonadota</taxon>
        <taxon>Betaproteobacteria</taxon>
        <taxon>Burkholderiales</taxon>
        <taxon>Comamonadaceae</taxon>
        <taxon>Variovorax</taxon>
    </lineage>
</organism>
<evidence type="ECO:0000313" key="10">
    <source>
        <dbReference type="EMBL" id="RUR70467.1"/>
    </source>
</evidence>
<dbReference type="GO" id="GO:0000976">
    <property type="term" value="F:transcription cis-regulatory region binding"/>
    <property type="evidence" value="ECO:0007669"/>
    <property type="project" value="TreeGrafter"/>
</dbReference>
<evidence type="ECO:0000256" key="2">
    <source>
        <dbReference type="ARBA" id="ARBA00023012"/>
    </source>
</evidence>
<feature type="domain" description="HTH araC/xylS-type" evidence="7">
    <location>
        <begin position="167"/>
        <end position="265"/>
    </location>
</feature>
<dbReference type="GO" id="GO:0003700">
    <property type="term" value="F:DNA-binding transcription factor activity"/>
    <property type="evidence" value="ECO:0007669"/>
    <property type="project" value="InterPro"/>
</dbReference>
<dbReference type="Gene3D" id="3.40.50.2300">
    <property type="match status" value="1"/>
</dbReference>